<evidence type="ECO:0000313" key="2">
    <source>
        <dbReference type="Proteomes" id="UP000805193"/>
    </source>
</evidence>
<sequence length="210" mass="22313">MALALLKAQSFLFLAPSKVPLDQIIGALYALVGEGSLTHLQHQGGSKFLAAVYSTEAAEKLVAQGNLLLGNVMAPLEQHEGRPHGNDESGGQLHQRCCRAPKYQGVQPVCARWSREGHFGVACNTPRCNHCGIFVHSTEGHTAPYKCCGHNHATTDCMQRRSYSAVAQAVDPPEPVPQVTAMGTPPSHGAASDAPQARPLAHTKAARPEA</sequence>
<dbReference type="EMBL" id="JABSTQ010006130">
    <property type="protein sequence ID" value="KAG0437863.1"/>
    <property type="molecule type" value="Genomic_DNA"/>
</dbReference>
<keyword evidence="2" id="KW-1185">Reference proteome</keyword>
<reference evidence="1 2" key="1">
    <citation type="journal article" date="2020" name="Cell">
        <title>Large-Scale Comparative Analyses of Tick Genomes Elucidate Their Genetic Diversity and Vector Capacities.</title>
        <authorList>
            <consortium name="Tick Genome and Microbiome Consortium (TIGMIC)"/>
            <person name="Jia N."/>
            <person name="Wang J."/>
            <person name="Shi W."/>
            <person name="Du L."/>
            <person name="Sun Y."/>
            <person name="Zhan W."/>
            <person name="Jiang J.F."/>
            <person name="Wang Q."/>
            <person name="Zhang B."/>
            <person name="Ji P."/>
            <person name="Bell-Sakyi L."/>
            <person name="Cui X.M."/>
            <person name="Yuan T.T."/>
            <person name="Jiang B.G."/>
            <person name="Yang W.F."/>
            <person name="Lam T.T."/>
            <person name="Chang Q.C."/>
            <person name="Ding S.J."/>
            <person name="Wang X.J."/>
            <person name="Zhu J.G."/>
            <person name="Ruan X.D."/>
            <person name="Zhao L."/>
            <person name="Wei J.T."/>
            <person name="Ye R.Z."/>
            <person name="Que T.C."/>
            <person name="Du C.H."/>
            <person name="Zhou Y.H."/>
            <person name="Cheng J.X."/>
            <person name="Dai P.F."/>
            <person name="Guo W.B."/>
            <person name="Han X.H."/>
            <person name="Huang E.J."/>
            <person name="Li L.F."/>
            <person name="Wei W."/>
            <person name="Gao Y.C."/>
            <person name="Liu J.Z."/>
            <person name="Shao H.Z."/>
            <person name="Wang X."/>
            <person name="Wang C.C."/>
            <person name="Yang T.C."/>
            <person name="Huo Q.B."/>
            <person name="Li W."/>
            <person name="Chen H.Y."/>
            <person name="Chen S.E."/>
            <person name="Zhou L.G."/>
            <person name="Ni X.B."/>
            <person name="Tian J.H."/>
            <person name="Sheng Y."/>
            <person name="Liu T."/>
            <person name="Pan Y.S."/>
            <person name="Xia L.Y."/>
            <person name="Li J."/>
            <person name="Zhao F."/>
            <person name="Cao W.C."/>
        </authorList>
    </citation>
    <scope>NUCLEOTIDE SEQUENCE [LARGE SCALE GENOMIC DNA]</scope>
    <source>
        <strain evidence="1">Iper-2018</strain>
    </source>
</reference>
<accession>A0AC60QNX1</accession>
<comment type="caution">
    <text evidence="1">The sequence shown here is derived from an EMBL/GenBank/DDBJ whole genome shotgun (WGS) entry which is preliminary data.</text>
</comment>
<protein>
    <submittedName>
        <fullName evidence="1">Uncharacterized protein</fullName>
    </submittedName>
</protein>
<evidence type="ECO:0000313" key="1">
    <source>
        <dbReference type="EMBL" id="KAG0437863.1"/>
    </source>
</evidence>
<dbReference type="Proteomes" id="UP000805193">
    <property type="component" value="Unassembled WGS sequence"/>
</dbReference>
<name>A0AC60QNX1_IXOPE</name>
<proteinExistence type="predicted"/>
<gene>
    <name evidence="1" type="ORF">HPB47_017259</name>
</gene>
<organism evidence="1 2">
    <name type="scientific">Ixodes persulcatus</name>
    <name type="common">Taiga tick</name>
    <dbReference type="NCBI Taxonomy" id="34615"/>
    <lineage>
        <taxon>Eukaryota</taxon>
        <taxon>Metazoa</taxon>
        <taxon>Ecdysozoa</taxon>
        <taxon>Arthropoda</taxon>
        <taxon>Chelicerata</taxon>
        <taxon>Arachnida</taxon>
        <taxon>Acari</taxon>
        <taxon>Parasitiformes</taxon>
        <taxon>Ixodida</taxon>
        <taxon>Ixodoidea</taxon>
        <taxon>Ixodidae</taxon>
        <taxon>Ixodinae</taxon>
        <taxon>Ixodes</taxon>
    </lineage>
</organism>